<dbReference type="Proteomes" id="UP000019141">
    <property type="component" value="Unassembled WGS sequence"/>
</dbReference>
<dbReference type="AlphaFoldDB" id="W4LLI7"/>
<accession>W4LLI7</accession>
<evidence type="ECO:0000313" key="2">
    <source>
        <dbReference type="Proteomes" id="UP000019141"/>
    </source>
</evidence>
<sequence>MRKHPWDQRAVDAFNGRLRLGRWVLFGSTRQPWQHGQSALQCVDTAVVDEPLMTADA</sequence>
<proteinExistence type="predicted"/>
<dbReference type="EMBL" id="AZHW01000497">
    <property type="protein sequence ID" value="ETW98958.1"/>
    <property type="molecule type" value="Genomic_DNA"/>
</dbReference>
<reference evidence="1 2" key="1">
    <citation type="journal article" date="2014" name="Nature">
        <title>An environmental bacterial taxon with a large and distinct metabolic repertoire.</title>
        <authorList>
            <person name="Wilson M.C."/>
            <person name="Mori T."/>
            <person name="Ruckert C."/>
            <person name="Uria A.R."/>
            <person name="Helf M.J."/>
            <person name="Takada K."/>
            <person name="Gernert C."/>
            <person name="Steffens U.A."/>
            <person name="Heycke N."/>
            <person name="Schmitt S."/>
            <person name="Rinke C."/>
            <person name="Helfrich E.J."/>
            <person name="Brachmann A.O."/>
            <person name="Gurgui C."/>
            <person name="Wakimoto T."/>
            <person name="Kracht M."/>
            <person name="Crusemann M."/>
            <person name="Hentschel U."/>
            <person name="Abe I."/>
            <person name="Matsunaga S."/>
            <person name="Kalinowski J."/>
            <person name="Takeyama H."/>
            <person name="Piel J."/>
        </authorList>
    </citation>
    <scope>NUCLEOTIDE SEQUENCE [LARGE SCALE GENOMIC DNA]</scope>
    <source>
        <strain evidence="2">TSY1</strain>
    </source>
</reference>
<keyword evidence="2" id="KW-1185">Reference proteome</keyword>
<dbReference type="HOGENOM" id="CLU_2988059_0_0_7"/>
<gene>
    <name evidence="1" type="ORF">ETSY1_16775</name>
</gene>
<comment type="caution">
    <text evidence="1">The sequence shown here is derived from an EMBL/GenBank/DDBJ whole genome shotgun (WGS) entry which is preliminary data.</text>
</comment>
<name>W4LLI7_ENTF1</name>
<protein>
    <submittedName>
        <fullName evidence="1">Uncharacterized protein</fullName>
    </submittedName>
</protein>
<evidence type="ECO:0000313" key="1">
    <source>
        <dbReference type="EMBL" id="ETW98958.1"/>
    </source>
</evidence>
<organism evidence="1 2">
    <name type="scientific">Entotheonella factor</name>
    <dbReference type="NCBI Taxonomy" id="1429438"/>
    <lineage>
        <taxon>Bacteria</taxon>
        <taxon>Pseudomonadati</taxon>
        <taxon>Nitrospinota/Tectimicrobiota group</taxon>
        <taxon>Candidatus Tectimicrobiota</taxon>
        <taxon>Candidatus Entotheonellia</taxon>
        <taxon>Candidatus Entotheonellales</taxon>
        <taxon>Candidatus Entotheonellaceae</taxon>
        <taxon>Candidatus Entotheonella</taxon>
    </lineage>
</organism>